<dbReference type="Proteomes" id="UP000008332">
    <property type="component" value="Chromosome"/>
</dbReference>
<organism evidence="7 8">
    <name type="scientific">Albidiferax ferrireducens (strain ATCC BAA-621 / DSM 15236 / T118)</name>
    <name type="common">Rhodoferax ferrireducens</name>
    <dbReference type="NCBI Taxonomy" id="338969"/>
    <lineage>
        <taxon>Bacteria</taxon>
        <taxon>Pseudomonadati</taxon>
        <taxon>Pseudomonadota</taxon>
        <taxon>Betaproteobacteria</taxon>
        <taxon>Burkholderiales</taxon>
        <taxon>Comamonadaceae</taxon>
        <taxon>Rhodoferax</taxon>
    </lineage>
</organism>
<evidence type="ECO:0000259" key="6">
    <source>
        <dbReference type="PROSITE" id="PS50931"/>
    </source>
</evidence>
<dbReference type="STRING" id="338969.Rfer_0457"/>
<keyword evidence="4" id="KW-0804">Transcription</keyword>
<dbReference type="InterPro" id="IPR036388">
    <property type="entry name" value="WH-like_DNA-bd_sf"/>
</dbReference>
<dbReference type="Pfam" id="PF03466">
    <property type="entry name" value="LysR_substrate"/>
    <property type="match status" value="1"/>
</dbReference>
<keyword evidence="8" id="KW-1185">Reference proteome</keyword>
<name>Q221U4_ALBFT</name>
<dbReference type="GO" id="GO:0003677">
    <property type="term" value="F:DNA binding"/>
    <property type="evidence" value="ECO:0007669"/>
    <property type="project" value="UniProtKB-KW"/>
</dbReference>
<dbReference type="SUPFAM" id="SSF46785">
    <property type="entry name" value="Winged helix' DNA-binding domain"/>
    <property type="match status" value="1"/>
</dbReference>
<dbReference type="AlphaFoldDB" id="Q221U4"/>
<dbReference type="InterPro" id="IPR005119">
    <property type="entry name" value="LysR_subst-bd"/>
</dbReference>
<evidence type="ECO:0000256" key="3">
    <source>
        <dbReference type="ARBA" id="ARBA00023125"/>
    </source>
</evidence>
<dbReference type="GO" id="GO:0005829">
    <property type="term" value="C:cytosol"/>
    <property type="evidence" value="ECO:0007669"/>
    <property type="project" value="TreeGrafter"/>
</dbReference>
<evidence type="ECO:0000256" key="4">
    <source>
        <dbReference type="ARBA" id="ARBA00023163"/>
    </source>
</evidence>
<dbReference type="EMBL" id="CP000267">
    <property type="protein sequence ID" value="ABD68209.1"/>
    <property type="molecule type" value="Genomic_DNA"/>
</dbReference>
<dbReference type="HOGENOM" id="CLU_039613_6_0_4"/>
<dbReference type="Gene3D" id="3.40.190.10">
    <property type="entry name" value="Periplasmic binding protein-like II"/>
    <property type="match status" value="2"/>
</dbReference>
<evidence type="ECO:0000313" key="7">
    <source>
        <dbReference type="EMBL" id="ABD68209.1"/>
    </source>
</evidence>
<dbReference type="KEGG" id="rfr:Rfer_0457"/>
<dbReference type="InterPro" id="IPR036390">
    <property type="entry name" value="WH_DNA-bd_sf"/>
</dbReference>
<evidence type="ECO:0000256" key="2">
    <source>
        <dbReference type="ARBA" id="ARBA00023015"/>
    </source>
</evidence>
<comment type="similarity">
    <text evidence="1">Belongs to the LysR transcriptional regulatory family.</text>
</comment>
<proteinExistence type="inferred from homology"/>
<feature type="domain" description="HTH lysR-type" evidence="6">
    <location>
        <begin position="29"/>
        <end position="86"/>
    </location>
</feature>
<dbReference type="PRINTS" id="PR00039">
    <property type="entry name" value="HTHLYSR"/>
</dbReference>
<dbReference type="InterPro" id="IPR000847">
    <property type="entry name" value="LysR_HTH_N"/>
</dbReference>
<sequence>MSAEYPATDTSRPMNDHDPDAARRTRTKLKTRQMFLLLALDEARNLHQAAKETNMSQPAASKMLKDIEELFGVPFFDRLPRGVRPTLYGETMIRHVRMALTNLSQGQDSIATLQAGLSGQVDIGVIITPSTTLVPQAIARTKQEAPRLCIGVEVGTSNELVERLKRGQLDFLIARIREQEDDLDLLYEDLSEETECAVARVGHPLLARSDLGLNDLAAAGWILSPRGSILRHRFDMMFRRIELETPANVVEATAISVITSLLQQTDFLHVMPLEVARYYVRCSELAILPIELPCKMDSFGVIARRDQLLSPGAKLLLQHLRTIAAEIY</sequence>
<dbReference type="SUPFAM" id="SSF53850">
    <property type="entry name" value="Periplasmic binding protein-like II"/>
    <property type="match status" value="1"/>
</dbReference>
<dbReference type="Gene3D" id="1.10.10.10">
    <property type="entry name" value="Winged helix-like DNA-binding domain superfamily/Winged helix DNA-binding domain"/>
    <property type="match status" value="1"/>
</dbReference>
<evidence type="ECO:0000256" key="1">
    <source>
        <dbReference type="ARBA" id="ARBA00009437"/>
    </source>
</evidence>
<dbReference type="GO" id="GO:0003700">
    <property type="term" value="F:DNA-binding transcription factor activity"/>
    <property type="evidence" value="ECO:0007669"/>
    <property type="project" value="InterPro"/>
</dbReference>
<dbReference type="PANTHER" id="PTHR30419:SF8">
    <property type="entry name" value="NITROGEN ASSIMILATION TRANSCRIPTIONAL ACTIVATOR-RELATED"/>
    <property type="match status" value="1"/>
</dbReference>
<reference evidence="8" key="1">
    <citation type="submission" date="2006-02" db="EMBL/GenBank/DDBJ databases">
        <title>Complete sequence of chromosome of Rhodoferax ferrireducens DSM 15236.</title>
        <authorList>
            <person name="Copeland A."/>
            <person name="Lucas S."/>
            <person name="Lapidus A."/>
            <person name="Barry K."/>
            <person name="Detter J.C."/>
            <person name="Glavina del Rio T."/>
            <person name="Hammon N."/>
            <person name="Israni S."/>
            <person name="Pitluck S."/>
            <person name="Brettin T."/>
            <person name="Bruce D."/>
            <person name="Han C."/>
            <person name="Tapia R."/>
            <person name="Gilna P."/>
            <person name="Kiss H."/>
            <person name="Schmutz J."/>
            <person name="Larimer F."/>
            <person name="Land M."/>
            <person name="Kyrpides N."/>
            <person name="Ivanova N."/>
            <person name="Richardson P."/>
        </authorList>
    </citation>
    <scope>NUCLEOTIDE SEQUENCE [LARGE SCALE GENOMIC DNA]</scope>
    <source>
        <strain evidence="8">ATCC BAA-621 / DSM 15236 / T118</strain>
    </source>
</reference>
<evidence type="ECO:0000313" key="8">
    <source>
        <dbReference type="Proteomes" id="UP000008332"/>
    </source>
</evidence>
<dbReference type="InterPro" id="IPR050950">
    <property type="entry name" value="HTH-type_LysR_regulators"/>
</dbReference>
<dbReference type="eggNOG" id="COG0583">
    <property type="taxonomic scope" value="Bacteria"/>
</dbReference>
<gene>
    <name evidence="7" type="ordered locus">Rfer_0457</name>
</gene>
<accession>Q221U4</accession>
<dbReference type="PANTHER" id="PTHR30419">
    <property type="entry name" value="HTH-TYPE TRANSCRIPTIONAL REGULATOR YBHD"/>
    <property type="match status" value="1"/>
</dbReference>
<protein>
    <submittedName>
        <fullName evidence="7">Transcriptional regulator, LysR family</fullName>
    </submittedName>
</protein>
<evidence type="ECO:0000256" key="5">
    <source>
        <dbReference type="SAM" id="MobiDB-lite"/>
    </source>
</evidence>
<dbReference type="PROSITE" id="PS50931">
    <property type="entry name" value="HTH_LYSR"/>
    <property type="match status" value="1"/>
</dbReference>
<feature type="region of interest" description="Disordered" evidence="5">
    <location>
        <begin position="1"/>
        <end position="21"/>
    </location>
</feature>
<keyword evidence="2" id="KW-0805">Transcription regulation</keyword>
<keyword evidence="3" id="KW-0238">DNA-binding</keyword>
<dbReference type="Pfam" id="PF00126">
    <property type="entry name" value="HTH_1"/>
    <property type="match status" value="1"/>
</dbReference>